<dbReference type="PANTHER" id="PTHR22760">
    <property type="entry name" value="GLYCOSYLTRANSFERASE"/>
    <property type="match status" value="1"/>
</dbReference>
<evidence type="ECO:0000313" key="12">
    <source>
        <dbReference type="EMBL" id="CAG8524924.1"/>
    </source>
</evidence>
<evidence type="ECO:0000256" key="10">
    <source>
        <dbReference type="RuleBase" id="RU363075"/>
    </source>
</evidence>
<evidence type="ECO:0000256" key="11">
    <source>
        <dbReference type="SAM" id="MobiDB-lite"/>
    </source>
</evidence>
<feature type="transmembrane region" description="Helical" evidence="10">
    <location>
        <begin position="202"/>
        <end position="218"/>
    </location>
</feature>
<dbReference type="EC" id="2.4.1.-" evidence="10"/>
<feature type="transmembrane region" description="Helical" evidence="10">
    <location>
        <begin position="305"/>
        <end position="328"/>
    </location>
</feature>
<evidence type="ECO:0000256" key="4">
    <source>
        <dbReference type="ARBA" id="ARBA00022676"/>
    </source>
</evidence>
<dbReference type="EMBL" id="CAJVPQ010000986">
    <property type="protein sequence ID" value="CAG8524924.1"/>
    <property type="molecule type" value="Genomic_DNA"/>
</dbReference>
<evidence type="ECO:0000256" key="7">
    <source>
        <dbReference type="ARBA" id="ARBA00022824"/>
    </source>
</evidence>
<evidence type="ECO:0000256" key="6">
    <source>
        <dbReference type="ARBA" id="ARBA00022692"/>
    </source>
</evidence>
<dbReference type="GO" id="GO:0006487">
    <property type="term" value="P:protein N-linked glycosylation"/>
    <property type="evidence" value="ECO:0007669"/>
    <property type="project" value="TreeGrafter"/>
</dbReference>
<gene>
    <name evidence="12" type="ORF">FCALED_LOCUS4889</name>
</gene>
<feature type="transmembrane region" description="Helical" evidence="10">
    <location>
        <begin position="145"/>
        <end position="164"/>
    </location>
</feature>
<feature type="transmembrane region" description="Helical" evidence="10">
    <location>
        <begin position="176"/>
        <end position="196"/>
    </location>
</feature>
<evidence type="ECO:0000256" key="5">
    <source>
        <dbReference type="ARBA" id="ARBA00022679"/>
    </source>
</evidence>
<accession>A0A9N9ADK9</accession>
<evidence type="ECO:0000313" key="13">
    <source>
        <dbReference type="Proteomes" id="UP000789570"/>
    </source>
</evidence>
<dbReference type="InterPro" id="IPR005599">
    <property type="entry name" value="GPI_mannosylTrfase"/>
</dbReference>
<dbReference type="Proteomes" id="UP000789570">
    <property type="component" value="Unassembled WGS sequence"/>
</dbReference>
<keyword evidence="5" id="KW-0808">Transferase</keyword>
<dbReference type="GO" id="GO:0005789">
    <property type="term" value="C:endoplasmic reticulum membrane"/>
    <property type="evidence" value="ECO:0007669"/>
    <property type="project" value="UniProtKB-SubCell"/>
</dbReference>
<feature type="transmembrane region" description="Helical" evidence="10">
    <location>
        <begin position="343"/>
        <end position="364"/>
    </location>
</feature>
<comment type="pathway">
    <text evidence="2">Protein modification; protein glycosylation.</text>
</comment>
<dbReference type="OrthoDB" id="497541at2759"/>
<evidence type="ECO:0000256" key="1">
    <source>
        <dbReference type="ARBA" id="ARBA00004477"/>
    </source>
</evidence>
<dbReference type="PANTHER" id="PTHR22760:SF2">
    <property type="entry name" value="ALPHA-1,2-MANNOSYLTRANSFERASE ALG9"/>
    <property type="match status" value="1"/>
</dbReference>
<name>A0A9N9ADK9_9GLOM</name>
<protein>
    <recommendedName>
        <fullName evidence="10">Mannosyltransferase</fullName>
        <ecNumber evidence="10">2.4.1.-</ecNumber>
    </recommendedName>
</protein>
<keyword evidence="7 10" id="KW-0256">Endoplasmic reticulum</keyword>
<comment type="similarity">
    <text evidence="3 10">Belongs to the glycosyltransferase 22 family.</text>
</comment>
<organism evidence="12 13">
    <name type="scientific">Funneliformis caledonium</name>
    <dbReference type="NCBI Taxonomy" id="1117310"/>
    <lineage>
        <taxon>Eukaryota</taxon>
        <taxon>Fungi</taxon>
        <taxon>Fungi incertae sedis</taxon>
        <taxon>Mucoromycota</taxon>
        <taxon>Glomeromycotina</taxon>
        <taxon>Glomeromycetes</taxon>
        <taxon>Glomerales</taxon>
        <taxon>Glomeraceae</taxon>
        <taxon>Funneliformis</taxon>
    </lineage>
</organism>
<reference evidence="12" key="1">
    <citation type="submission" date="2021-06" db="EMBL/GenBank/DDBJ databases">
        <authorList>
            <person name="Kallberg Y."/>
            <person name="Tangrot J."/>
            <person name="Rosling A."/>
        </authorList>
    </citation>
    <scope>NUCLEOTIDE SEQUENCE</scope>
    <source>
        <strain evidence="12">UK204</strain>
    </source>
</reference>
<evidence type="ECO:0000256" key="2">
    <source>
        <dbReference type="ARBA" id="ARBA00004922"/>
    </source>
</evidence>
<comment type="subcellular location">
    <subcellularLocation>
        <location evidence="1 10">Endoplasmic reticulum membrane</location>
        <topology evidence="1 10">Multi-pass membrane protein</topology>
    </subcellularLocation>
</comment>
<feature type="transmembrane region" description="Helical" evidence="10">
    <location>
        <begin position="58"/>
        <end position="82"/>
    </location>
</feature>
<sequence length="683" mass="79165">MTKEPGSTRPRPRNVKPESSSSKFASGIETDTRSTKSSSSSASARTAKATISYHHRSAIPYCPLATTAFIAFLFVRLFAALLSNIADCDEVFNYWEPTHYLQYGYGMQTWEYSPTYAIKSWAYIQLHALIGNAFNFLFNHDKVKVFYAIRVIFAVICSICETLFYRSAVNNLGPRVGRYLILTMLISAGMWNASIAYLPSTFAMYTTMIAFFYALKPVSTTSGGRIYRTIFWVGLGSLLAWPFSAAVGIPAAIEELIPLVLIDYIFYKKFTIVSLNIVMYNAFGGKDKSPDSYATEPWHFYILNGFLNFNFLFFMALISIPGLILTYLVDPGRISSTSTAGPIYAYLYLAFRLMPFYLWLFIIIIQPHKEERFLFVIYPLICLNSAVALFLIRGWFDRTLVFLSDGHLPYSRARRYCMKLLTTFIIVICGTISFAHIAALYFHYGAPMTIYKHFYYVEIPSQIAARQLQVDLLNNPINLCIGKEWYRFPSHYFLPEGVRLRFLKSDFNRQLPKYFLEKTYVDSNNKTKLSAEREGTWTIQEGFNNYNLEEVDRYCDYIIDLEMDYTRTVSDNAYEESYITQTDQWSEVICRPFLDAENSNSITRAFYLPPIAWQKLKQFISYLPARLTNNSVTFNTLGNLKWGDYCLLRRKNDTELIDVEKDWTVIPKIRLYVENWYWKYINL</sequence>
<feature type="transmembrane region" description="Helical" evidence="10">
    <location>
        <begin position="230"/>
        <end position="253"/>
    </location>
</feature>
<dbReference type="Pfam" id="PF03901">
    <property type="entry name" value="Glyco_transf_22"/>
    <property type="match status" value="2"/>
</dbReference>
<evidence type="ECO:0000256" key="8">
    <source>
        <dbReference type="ARBA" id="ARBA00022989"/>
    </source>
</evidence>
<dbReference type="AlphaFoldDB" id="A0A9N9ADK9"/>
<evidence type="ECO:0000256" key="9">
    <source>
        <dbReference type="ARBA" id="ARBA00023136"/>
    </source>
</evidence>
<feature type="transmembrane region" description="Helical" evidence="10">
    <location>
        <begin position="376"/>
        <end position="396"/>
    </location>
</feature>
<keyword evidence="8 10" id="KW-1133">Transmembrane helix</keyword>
<feature type="transmembrane region" description="Helical" evidence="10">
    <location>
        <begin position="265"/>
        <end position="284"/>
    </location>
</feature>
<proteinExistence type="inferred from homology"/>
<keyword evidence="13" id="KW-1185">Reference proteome</keyword>
<feature type="transmembrane region" description="Helical" evidence="10">
    <location>
        <begin position="416"/>
        <end position="442"/>
    </location>
</feature>
<feature type="region of interest" description="Disordered" evidence="11">
    <location>
        <begin position="1"/>
        <end position="41"/>
    </location>
</feature>
<keyword evidence="4 10" id="KW-0328">Glycosyltransferase</keyword>
<evidence type="ECO:0000256" key="3">
    <source>
        <dbReference type="ARBA" id="ARBA00007063"/>
    </source>
</evidence>
<keyword evidence="6 10" id="KW-0812">Transmembrane</keyword>
<dbReference type="GO" id="GO:0000026">
    <property type="term" value="F:alpha-1,2-mannosyltransferase activity"/>
    <property type="evidence" value="ECO:0007669"/>
    <property type="project" value="TreeGrafter"/>
</dbReference>
<keyword evidence="9 10" id="KW-0472">Membrane</keyword>
<comment type="caution">
    <text evidence="12">The sequence shown here is derived from an EMBL/GenBank/DDBJ whole genome shotgun (WGS) entry which is preliminary data.</text>
</comment>